<keyword evidence="1" id="KW-0805">Transcription regulation</keyword>
<dbReference type="Pfam" id="PF05043">
    <property type="entry name" value="Mga"/>
    <property type="match status" value="1"/>
</dbReference>
<evidence type="ECO:0000313" key="6">
    <source>
        <dbReference type="Proteomes" id="UP000013877"/>
    </source>
</evidence>
<dbReference type="EMBL" id="AJAL01000010">
    <property type="protein sequence ID" value="EOH78573.1"/>
    <property type="molecule type" value="Genomic_DNA"/>
</dbReference>
<accession>R2P5U3</accession>
<dbReference type="InterPro" id="IPR050661">
    <property type="entry name" value="BglG_antiterminators"/>
</dbReference>
<feature type="domain" description="Mga helix-turn-helix" evidence="3">
    <location>
        <begin position="82"/>
        <end position="161"/>
    </location>
</feature>
<reference evidence="4 6" key="1">
    <citation type="submission" date="2013-02" db="EMBL/GenBank/DDBJ databases">
        <title>The Genome Sequence of Enterococcus raffinosus ATCC_49464.</title>
        <authorList>
            <consortium name="The Broad Institute Genome Sequencing Platform"/>
            <consortium name="The Broad Institute Genome Sequencing Center for Infectious Disease"/>
            <person name="Earl A.M."/>
            <person name="Gilmore M.S."/>
            <person name="Lebreton F."/>
            <person name="Walker B."/>
            <person name="Young S.K."/>
            <person name="Zeng Q."/>
            <person name="Gargeya S."/>
            <person name="Fitzgerald M."/>
            <person name="Haas B."/>
            <person name="Abouelleil A."/>
            <person name="Alvarado L."/>
            <person name="Arachchi H.M."/>
            <person name="Berlin A.M."/>
            <person name="Chapman S.B."/>
            <person name="Dewar J."/>
            <person name="Goldberg J."/>
            <person name="Griggs A."/>
            <person name="Gujja S."/>
            <person name="Hansen M."/>
            <person name="Howarth C."/>
            <person name="Imamovic A."/>
            <person name="Larimer J."/>
            <person name="McCowan C."/>
            <person name="Murphy C."/>
            <person name="Neiman D."/>
            <person name="Pearson M."/>
            <person name="Priest M."/>
            <person name="Roberts A."/>
            <person name="Saif S."/>
            <person name="Shea T."/>
            <person name="Sisk P."/>
            <person name="Sykes S."/>
            <person name="Wortman J."/>
            <person name="Nusbaum C."/>
            <person name="Birren B."/>
        </authorList>
    </citation>
    <scope>NUCLEOTIDE SEQUENCE [LARGE SCALE GENOMIC DNA]</scope>
    <source>
        <strain evidence="4 6">ATCC 49464</strain>
    </source>
</reference>
<dbReference type="Proteomes" id="UP000014158">
    <property type="component" value="Unassembled WGS sequence"/>
</dbReference>
<dbReference type="InterPro" id="IPR036388">
    <property type="entry name" value="WH-like_DNA-bd_sf"/>
</dbReference>
<dbReference type="PANTHER" id="PTHR30185:SF18">
    <property type="entry name" value="TRANSCRIPTIONAL REGULATOR MTLR"/>
    <property type="match status" value="1"/>
</dbReference>
<name>R2P5U3_9ENTE</name>
<dbReference type="InterPro" id="IPR007737">
    <property type="entry name" value="Mga_HTH"/>
</dbReference>
<sequence length="217" mass="25823">MMELISLLDRNERTQCLILKHLLKQTKPSPLPEMMKKIDGSKRYLKEQYQLLKKHTCSFPGVEWKETPEGIIFQKPHELNAAEIYYSYLISSMNYKLLRLLFLQGRLDATQVMLKFYISESSYYRRVRELNKVLAEFDLKIKNGLLIGKESQIRFFYFELFYEGDLLKKLEESNTDPEIKNLLTIVQEQLNTTLSRFEYQRFFCFYESQESGCLAST</sequence>
<keyword evidence="2" id="KW-0804">Transcription</keyword>
<dbReference type="Gene3D" id="1.10.10.10">
    <property type="entry name" value="Winged helix-like DNA-binding domain superfamily/Winged helix DNA-binding domain"/>
    <property type="match status" value="1"/>
</dbReference>
<comment type="caution">
    <text evidence="4">The sequence shown here is derived from an EMBL/GenBank/DDBJ whole genome shotgun (WGS) entry which is preliminary data.</text>
</comment>
<evidence type="ECO:0000313" key="7">
    <source>
        <dbReference type="Proteomes" id="UP000014158"/>
    </source>
</evidence>
<dbReference type="AlphaFoldDB" id="R2P5U3"/>
<evidence type="ECO:0000313" key="5">
    <source>
        <dbReference type="EMBL" id="EOT72320.1"/>
    </source>
</evidence>
<dbReference type="EMBL" id="ASWF01000005">
    <property type="protein sequence ID" value="EOT72320.1"/>
    <property type="molecule type" value="Genomic_DNA"/>
</dbReference>
<dbReference type="PANTHER" id="PTHR30185">
    <property type="entry name" value="CRYPTIC BETA-GLUCOSIDE BGL OPERON ANTITERMINATOR"/>
    <property type="match status" value="1"/>
</dbReference>
<dbReference type="PATRIC" id="fig|1158602.3.peg.1851"/>
<evidence type="ECO:0000256" key="1">
    <source>
        <dbReference type="ARBA" id="ARBA00023015"/>
    </source>
</evidence>
<dbReference type="Proteomes" id="UP000013877">
    <property type="component" value="Unassembled WGS sequence"/>
</dbReference>
<dbReference type="HOGENOM" id="CLU_086299_0_0_9"/>
<dbReference type="RefSeq" id="WP_010745082.1">
    <property type="nucleotide sequence ID" value="NZ_ASWF01000005.1"/>
</dbReference>
<organism evidence="4 6">
    <name type="scientific">Enterococcus raffinosus ATCC 49464</name>
    <dbReference type="NCBI Taxonomy" id="1158602"/>
    <lineage>
        <taxon>Bacteria</taxon>
        <taxon>Bacillati</taxon>
        <taxon>Bacillota</taxon>
        <taxon>Bacilli</taxon>
        <taxon>Lactobacillales</taxon>
        <taxon>Enterococcaceae</taxon>
        <taxon>Enterococcus</taxon>
    </lineage>
</organism>
<keyword evidence="7" id="KW-1185">Reference proteome</keyword>
<evidence type="ECO:0000313" key="4">
    <source>
        <dbReference type="EMBL" id="EOH78573.1"/>
    </source>
</evidence>
<proteinExistence type="predicted"/>
<reference evidence="5 7" key="2">
    <citation type="submission" date="2013-03" db="EMBL/GenBank/DDBJ databases">
        <title>The Genome Sequence of Enterococcus raffinosus ATCC_49464 (PacBio/Illumina hybrid assembly).</title>
        <authorList>
            <consortium name="The Broad Institute Genomics Platform"/>
            <consortium name="The Broad Institute Genome Sequencing Center for Infectious Disease"/>
            <person name="Earl A."/>
            <person name="Russ C."/>
            <person name="Gilmore M."/>
            <person name="Surin D."/>
            <person name="Walker B."/>
            <person name="Young S."/>
            <person name="Zeng Q."/>
            <person name="Gargeya S."/>
            <person name="Fitzgerald M."/>
            <person name="Haas B."/>
            <person name="Abouelleil A."/>
            <person name="Allen A.W."/>
            <person name="Alvarado L."/>
            <person name="Arachchi H.M."/>
            <person name="Berlin A.M."/>
            <person name="Chapman S.B."/>
            <person name="Gainer-Dewar J."/>
            <person name="Goldberg J."/>
            <person name="Griggs A."/>
            <person name="Gujja S."/>
            <person name="Hansen M."/>
            <person name="Howarth C."/>
            <person name="Imamovic A."/>
            <person name="Ireland A."/>
            <person name="Larimer J."/>
            <person name="McCowan C."/>
            <person name="Murphy C."/>
            <person name="Pearson M."/>
            <person name="Poon T.W."/>
            <person name="Priest M."/>
            <person name="Roberts A."/>
            <person name="Saif S."/>
            <person name="Shea T."/>
            <person name="Sisk P."/>
            <person name="Sykes S."/>
            <person name="Wortman J."/>
            <person name="Nusbaum C."/>
            <person name="Birren B."/>
        </authorList>
    </citation>
    <scope>NUCLEOTIDE SEQUENCE [LARGE SCALE GENOMIC DNA]</scope>
    <source>
        <strain evidence="5 7">ATCC 49464</strain>
    </source>
</reference>
<evidence type="ECO:0000256" key="2">
    <source>
        <dbReference type="ARBA" id="ARBA00023163"/>
    </source>
</evidence>
<evidence type="ECO:0000259" key="3">
    <source>
        <dbReference type="Pfam" id="PF05043"/>
    </source>
</evidence>
<dbReference type="eggNOG" id="COG3711">
    <property type="taxonomic scope" value="Bacteria"/>
</dbReference>
<gene>
    <name evidence="5" type="ORF">I590_03542</name>
    <name evidence="4" type="ORF">UAK_01847</name>
</gene>
<protein>
    <recommendedName>
        <fullName evidence="3">Mga helix-turn-helix domain-containing protein</fullName>
    </recommendedName>
</protein>